<evidence type="ECO:0000313" key="2">
    <source>
        <dbReference type="Proteomes" id="UP000465263"/>
    </source>
</evidence>
<dbReference type="EMBL" id="BLKV01000002">
    <property type="protein sequence ID" value="GFG71451.1"/>
    <property type="molecule type" value="Genomic_DNA"/>
</dbReference>
<reference evidence="1 2" key="1">
    <citation type="journal article" date="2019" name="Emerg. Microbes Infect.">
        <title>Comprehensive subspecies identification of 175 nontuberculous mycobacteria species based on 7547 genomic profiles.</title>
        <authorList>
            <person name="Matsumoto Y."/>
            <person name="Kinjo T."/>
            <person name="Motooka D."/>
            <person name="Nabeya D."/>
            <person name="Jung N."/>
            <person name="Uechi K."/>
            <person name="Horii T."/>
            <person name="Iida T."/>
            <person name="Fujita J."/>
            <person name="Nakamura S."/>
        </authorList>
    </citation>
    <scope>NUCLEOTIDE SEQUENCE [LARGE SCALE GENOMIC DNA]</scope>
    <source>
        <strain evidence="1 2">JCM 16017</strain>
    </source>
</reference>
<organism evidence="1 2">
    <name type="scientific">Mycolicibacter senuensis</name>
    <dbReference type="NCBI Taxonomy" id="386913"/>
    <lineage>
        <taxon>Bacteria</taxon>
        <taxon>Bacillati</taxon>
        <taxon>Actinomycetota</taxon>
        <taxon>Actinomycetes</taxon>
        <taxon>Mycobacteriales</taxon>
        <taxon>Mycobacteriaceae</taxon>
        <taxon>Mycolicibacter</taxon>
    </lineage>
</organism>
<sequence length="443" mass="50409">MASSLQVWTWLLNDLDRFSDDDDDDDFFHWEERDYVTDVFNRHRQPPPGSVLLGYETTRGTPRLLTLGQVASYSGVATGRIRATIKPLFHHADTPLSAIVRRLPNRYRSQIKECFTAQSLEPRKTDRDEGALLLDAYSRAVAGSRAWLDRIRLGGLRVTGDAGHQLREERDAIQTAISLANLQIKQPVFDSSPGTIDHAVQMLNSNIFVDNEDDLIFADLRRFDRGGVLADVSGSTSLYRDRRVTLVIANVNRKPLERALGVDLLYLDVDRNSYIFVQYKRLRDYGRGYDTVVDPEVDDRWRYTNKRDIREQLARMRSLGDHPPSTASDWRIVDNPFWFKFVRPLDYDSKDPRVLTGMYVPSSYLRTGIDSDSFVGPRGGFALGYWNTRYLNRSVFVDLVKSGYAGSTTAGSERILDIIEQLSDNELVVAKSSTNPFAANMFS</sequence>
<keyword evidence="2" id="KW-1185">Reference proteome</keyword>
<dbReference type="OrthoDB" id="4528132at2"/>
<name>A0A7I9XN97_9MYCO</name>
<accession>A0A7I9XN97</accession>
<dbReference type="Proteomes" id="UP000465263">
    <property type="component" value="Unassembled WGS sequence"/>
</dbReference>
<comment type="caution">
    <text evidence="1">The sequence shown here is derived from an EMBL/GenBank/DDBJ whole genome shotgun (WGS) entry which is preliminary data.</text>
</comment>
<protein>
    <submittedName>
        <fullName evidence="1">Uncharacterized protein</fullName>
    </submittedName>
</protein>
<dbReference type="RefSeq" id="WP_065152260.1">
    <property type="nucleotide sequence ID" value="NZ_BLKV01000002.1"/>
</dbReference>
<proteinExistence type="predicted"/>
<gene>
    <name evidence="1" type="ORF">MSEN_31710</name>
</gene>
<dbReference type="AlphaFoldDB" id="A0A7I9XN97"/>
<evidence type="ECO:0000313" key="1">
    <source>
        <dbReference type="EMBL" id="GFG71451.1"/>
    </source>
</evidence>